<dbReference type="Pfam" id="PF00293">
    <property type="entry name" value="NUDIX"/>
    <property type="match status" value="1"/>
</dbReference>
<dbReference type="Gramene" id="TVU24644">
    <property type="protein sequence ID" value="TVU24644"/>
    <property type="gene ID" value="EJB05_27093"/>
</dbReference>
<evidence type="ECO:0000256" key="6">
    <source>
        <dbReference type="ARBA" id="ARBA00022842"/>
    </source>
</evidence>
<evidence type="ECO:0000256" key="5">
    <source>
        <dbReference type="ARBA" id="ARBA00022801"/>
    </source>
</evidence>
<dbReference type="GO" id="GO:0005739">
    <property type="term" value="C:mitochondrion"/>
    <property type="evidence" value="ECO:0007669"/>
    <property type="project" value="UniProtKB-SubCell"/>
</dbReference>
<evidence type="ECO:0000256" key="1">
    <source>
        <dbReference type="ARBA" id="ARBA00001946"/>
    </source>
</evidence>
<dbReference type="InterPro" id="IPR015797">
    <property type="entry name" value="NUDIX_hydrolase-like_dom_sf"/>
</dbReference>
<keyword evidence="7" id="KW-0809">Transit peptide</keyword>
<evidence type="ECO:0000256" key="8">
    <source>
        <dbReference type="ARBA" id="ARBA00023128"/>
    </source>
</evidence>
<dbReference type="PROSITE" id="PS00893">
    <property type="entry name" value="NUDIX_BOX"/>
    <property type="match status" value="1"/>
</dbReference>
<comment type="caution">
    <text evidence="10">The sequence shown here is derived from an EMBL/GenBank/DDBJ whole genome shotgun (WGS) entry which is preliminary data.</text>
</comment>
<comment type="cofactor">
    <cofactor evidence="1">
        <name>Mg(2+)</name>
        <dbReference type="ChEBI" id="CHEBI:18420"/>
    </cofactor>
</comment>
<dbReference type="PANTHER" id="PTHR12629">
    <property type="entry name" value="DIPHOSPHOINOSITOL POLYPHOSPHATE PHOSPHOHYDROLASE"/>
    <property type="match status" value="1"/>
</dbReference>
<accession>A0A5J9UMK5</accession>
<evidence type="ECO:0000313" key="11">
    <source>
        <dbReference type="Proteomes" id="UP000324897"/>
    </source>
</evidence>
<organism evidence="10 11">
    <name type="scientific">Eragrostis curvula</name>
    <name type="common">weeping love grass</name>
    <dbReference type="NCBI Taxonomy" id="38414"/>
    <lineage>
        <taxon>Eukaryota</taxon>
        <taxon>Viridiplantae</taxon>
        <taxon>Streptophyta</taxon>
        <taxon>Embryophyta</taxon>
        <taxon>Tracheophyta</taxon>
        <taxon>Spermatophyta</taxon>
        <taxon>Magnoliopsida</taxon>
        <taxon>Liliopsida</taxon>
        <taxon>Poales</taxon>
        <taxon>Poaceae</taxon>
        <taxon>PACMAD clade</taxon>
        <taxon>Chloridoideae</taxon>
        <taxon>Eragrostideae</taxon>
        <taxon>Eragrostidinae</taxon>
        <taxon>Eragrostis</taxon>
    </lineage>
</organism>
<dbReference type="InterPro" id="IPR020084">
    <property type="entry name" value="NUDIX_hydrolase_CS"/>
</dbReference>
<evidence type="ECO:0000256" key="4">
    <source>
        <dbReference type="ARBA" id="ARBA00022723"/>
    </source>
</evidence>
<evidence type="ECO:0000313" key="10">
    <source>
        <dbReference type="EMBL" id="TVU24644.1"/>
    </source>
</evidence>
<dbReference type="FunFam" id="3.90.79.10:FF:000030">
    <property type="entry name" value="Nudix hydrolase 13 mitochondrial"/>
    <property type="match status" value="1"/>
</dbReference>
<feature type="non-terminal residue" evidence="10">
    <location>
        <position position="1"/>
    </location>
</feature>
<dbReference type="PROSITE" id="PS51462">
    <property type="entry name" value="NUDIX"/>
    <property type="match status" value="1"/>
</dbReference>
<dbReference type="InterPro" id="IPR000086">
    <property type="entry name" value="NUDIX_hydrolase_dom"/>
</dbReference>
<dbReference type="InterPro" id="IPR047198">
    <property type="entry name" value="DDP-like_NUDIX"/>
</dbReference>
<dbReference type="GO" id="GO:0005634">
    <property type="term" value="C:nucleus"/>
    <property type="evidence" value="ECO:0007669"/>
    <property type="project" value="TreeGrafter"/>
</dbReference>
<comment type="subcellular location">
    <subcellularLocation>
        <location evidence="2">Mitochondrion</location>
    </subcellularLocation>
</comment>
<dbReference type="EMBL" id="RWGY01000013">
    <property type="protein sequence ID" value="TVU24644.1"/>
    <property type="molecule type" value="Genomic_DNA"/>
</dbReference>
<dbReference type="GO" id="GO:0046872">
    <property type="term" value="F:metal ion binding"/>
    <property type="evidence" value="ECO:0007669"/>
    <property type="project" value="UniProtKB-KW"/>
</dbReference>
<gene>
    <name evidence="10" type="ORF">EJB05_27093</name>
</gene>
<reference evidence="10 11" key="1">
    <citation type="journal article" date="2019" name="Sci. Rep.">
        <title>A high-quality genome of Eragrostis curvula grass provides insights into Poaceae evolution and supports new strategies to enhance forage quality.</title>
        <authorList>
            <person name="Carballo J."/>
            <person name="Santos B.A.C.M."/>
            <person name="Zappacosta D."/>
            <person name="Garbus I."/>
            <person name="Selva J.P."/>
            <person name="Gallo C.A."/>
            <person name="Diaz A."/>
            <person name="Albertini E."/>
            <person name="Caccamo M."/>
            <person name="Echenique V."/>
        </authorList>
    </citation>
    <scope>NUCLEOTIDE SEQUENCE [LARGE SCALE GENOMIC DNA]</scope>
    <source>
        <strain evidence="11">cv. Victoria</strain>
        <tissue evidence="10">Leaf</tissue>
    </source>
</reference>
<dbReference type="SUPFAM" id="SSF55811">
    <property type="entry name" value="Nudix"/>
    <property type="match status" value="1"/>
</dbReference>
<keyword evidence="11" id="KW-1185">Reference proteome</keyword>
<keyword evidence="6" id="KW-0460">Magnesium</keyword>
<dbReference type="OrthoDB" id="2011998at2759"/>
<keyword evidence="5" id="KW-0378">Hydrolase</keyword>
<name>A0A5J9UMK5_9POAL</name>
<keyword evidence="4" id="KW-0479">Metal-binding</keyword>
<sequence length="260" mass="29082">NQWTNAKEEILGVSGMHLGEAGDIRKKKTSCWVLGQLRRLFIWREEKMAPPASSSPSSSTMVCARQGRLKQRYDGCYRLVSGCIPYLLKEDNGESTCQDVLSRLQVLMISTPKRSDLIFPKGGWEDDESVDEAACREAFEEAGVKGIISATPLGEWIFKSKSKQNSCGLKGACKGFMFALQVTDLLEIWPEQVTHGRRWVPVDEAYGLCRYDWMREALDKLKEQLLFESNFRPISSPKLVDSSSICMVMPAVAEGAVALC</sequence>
<evidence type="ECO:0000256" key="3">
    <source>
        <dbReference type="ARBA" id="ARBA00005582"/>
    </source>
</evidence>
<keyword evidence="8" id="KW-0496">Mitochondrion</keyword>
<dbReference type="AlphaFoldDB" id="A0A5J9UMK5"/>
<dbReference type="Gene3D" id="3.90.79.10">
    <property type="entry name" value="Nucleoside Triphosphate Pyrophosphohydrolase"/>
    <property type="match status" value="1"/>
</dbReference>
<dbReference type="CDD" id="cd04666">
    <property type="entry name" value="NUDIX_DIPP2_like_Nudt4"/>
    <property type="match status" value="1"/>
</dbReference>
<dbReference type="PANTHER" id="PTHR12629:SF71">
    <property type="entry name" value="HYDROLASE 13, MITOCHONDRIAL, PUTATIVE, EXPRESSED-RELATED"/>
    <property type="match status" value="1"/>
</dbReference>
<evidence type="ECO:0000256" key="7">
    <source>
        <dbReference type="ARBA" id="ARBA00022946"/>
    </source>
</evidence>
<protein>
    <recommendedName>
        <fullName evidence="9">Nudix hydrolase domain-containing protein</fullName>
    </recommendedName>
</protein>
<evidence type="ECO:0000259" key="9">
    <source>
        <dbReference type="PROSITE" id="PS51462"/>
    </source>
</evidence>
<proteinExistence type="inferred from homology"/>
<evidence type="ECO:0000256" key="2">
    <source>
        <dbReference type="ARBA" id="ARBA00004173"/>
    </source>
</evidence>
<feature type="domain" description="Nudix hydrolase" evidence="9">
    <location>
        <begin position="76"/>
        <end position="222"/>
    </location>
</feature>
<comment type="similarity">
    <text evidence="3">Belongs to the Nudix hydrolase family.</text>
</comment>
<dbReference type="Proteomes" id="UP000324897">
    <property type="component" value="Chromosome 2"/>
</dbReference>
<dbReference type="GO" id="GO:0016462">
    <property type="term" value="F:pyrophosphatase activity"/>
    <property type="evidence" value="ECO:0007669"/>
    <property type="project" value="InterPro"/>
</dbReference>